<dbReference type="Proteomes" id="UP001164746">
    <property type="component" value="Chromosome 14"/>
</dbReference>
<feature type="non-terminal residue" evidence="2">
    <location>
        <position position="1"/>
    </location>
</feature>
<reference evidence="2" key="1">
    <citation type="submission" date="2022-11" db="EMBL/GenBank/DDBJ databases">
        <title>Centuries of genome instability and evolution in soft-shell clam transmissible cancer (bioRxiv).</title>
        <authorList>
            <person name="Hart S.F.M."/>
            <person name="Yonemitsu M.A."/>
            <person name="Giersch R.M."/>
            <person name="Beal B.F."/>
            <person name="Arriagada G."/>
            <person name="Davis B.W."/>
            <person name="Ostrander E.A."/>
            <person name="Goff S.P."/>
            <person name="Metzger M.J."/>
        </authorList>
    </citation>
    <scope>NUCLEOTIDE SEQUENCE</scope>
    <source>
        <strain evidence="2">MELC-2E11</strain>
        <tissue evidence="2">Siphon/mantle</tissue>
    </source>
</reference>
<feature type="region of interest" description="Disordered" evidence="1">
    <location>
        <begin position="67"/>
        <end position="176"/>
    </location>
</feature>
<organism evidence="2 3">
    <name type="scientific">Mya arenaria</name>
    <name type="common">Soft-shell clam</name>
    <dbReference type="NCBI Taxonomy" id="6604"/>
    <lineage>
        <taxon>Eukaryota</taxon>
        <taxon>Metazoa</taxon>
        <taxon>Spiralia</taxon>
        <taxon>Lophotrochozoa</taxon>
        <taxon>Mollusca</taxon>
        <taxon>Bivalvia</taxon>
        <taxon>Autobranchia</taxon>
        <taxon>Heteroconchia</taxon>
        <taxon>Euheterodonta</taxon>
        <taxon>Imparidentia</taxon>
        <taxon>Neoheterodontei</taxon>
        <taxon>Myida</taxon>
        <taxon>Myoidea</taxon>
        <taxon>Myidae</taxon>
        <taxon>Mya</taxon>
    </lineage>
</organism>
<feature type="non-terminal residue" evidence="2">
    <location>
        <position position="176"/>
    </location>
</feature>
<feature type="compositionally biased region" description="Polar residues" evidence="1">
    <location>
        <begin position="115"/>
        <end position="161"/>
    </location>
</feature>
<name>A0ABY7FVS2_MYAAR</name>
<accession>A0ABY7FVS2</accession>
<evidence type="ECO:0000313" key="2">
    <source>
        <dbReference type="EMBL" id="WAR25152.1"/>
    </source>
</evidence>
<gene>
    <name evidence="2" type="ORF">MAR_010856</name>
</gene>
<dbReference type="EMBL" id="CP111025">
    <property type="protein sequence ID" value="WAR25152.1"/>
    <property type="molecule type" value="Genomic_DNA"/>
</dbReference>
<evidence type="ECO:0000313" key="3">
    <source>
        <dbReference type="Proteomes" id="UP001164746"/>
    </source>
</evidence>
<keyword evidence="3" id="KW-1185">Reference proteome</keyword>
<evidence type="ECO:0000256" key="1">
    <source>
        <dbReference type="SAM" id="MobiDB-lite"/>
    </source>
</evidence>
<protein>
    <submittedName>
        <fullName evidence="2">Uncharacterized protein</fullName>
    </submittedName>
</protein>
<proteinExistence type="predicted"/>
<sequence>SRRALWTTLGRLGLWPLTFLEESREIPLRFCSYSTNVRQAQLGLGRGSASRLEWFHQPVQRVTSRTAKGTARRRGDRSQVQALGQKAGDILLASGDDPTMTMSRDTTKTIPLRHTANQPTHPSQLPNNNSTQPTCPPTNHQRLPTINPTSKASNPTNNATSLHDEQTSPETVSASI</sequence>